<dbReference type="Gene3D" id="1.10.10.10">
    <property type="entry name" value="Winged helix-like DNA-binding domain superfamily/Winged helix DNA-binding domain"/>
    <property type="match status" value="1"/>
</dbReference>
<dbReference type="Gene3D" id="3.30.450.40">
    <property type="match status" value="1"/>
</dbReference>
<feature type="domain" description="IclR-ED" evidence="5">
    <location>
        <begin position="62"/>
        <end position="242"/>
    </location>
</feature>
<protein>
    <submittedName>
        <fullName evidence="6">IclR family transcriptional regulator</fullName>
    </submittedName>
</protein>
<keyword evidence="7" id="KW-1185">Reference proteome</keyword>
<organism evidence="6 7">
    <name type="scientific">Halomonas dongshanensis</name>
    <dbReference type="NCBI Taxonomy" id="2890835"/>
    <lineage>
        <taxon>Bacteria</taxon>
        <taxon>Pseudomonadati</taxon>
        <taxon>Pseudomonadota</taxon>
        <taxon>Gammaproteobacteria</taxon>
        <taxon>Oceanospirillales</taxon>
        <taxon>Halomonadaceae</taxon>
        <taxon>Halomonas</taxon>
    </lineage>
</organism>
<evidence type="ECO:0000313" key="6">
    <source>
        <dbReference type="EMBL" id="MCS2608724.1"/>
    </source>
</evidence>
<dbReference type="EMBL" id="JAJISC010000002">
    <property type="protein sequence ID" value="MCS2608724.1"/>
    <property type="molecule type" value="Genomic_DNA"/>
</dbReference>
<evidence type="ECO:0000256" key="1">
    <source>
        <dbReference type="ARBA" id="ARBA00023015"/>
    </source>
</evidence>
<evidence type="ECO:0000256" key="2">
    <source>
        <dbReference type="ARBA" id="ARBA00023125"/>
    </source>
</evidence>
<dbReference type="InterPro" id="IPR005471">
    <property type="entry name" value="Tscrpt_reg_IclR_N"/>
</dbReference>
<dbReference type="Pfam" id="PF01614">
    <property type="entry name" value="IclR_C"/>
    <property type="match status" value="1"/>
</dbReference>
<dbReference type="InterPro" id="IPR036388">
    <property type="entry name" value="WH-like_DNA-bd_sf"/>
</dbReference>
<feature type="domain" description="HTH iclR-type" evidence="4">
    <location>
        <begin position="1"/>
        <end position="61"/>
    </location>
</feature>
<dbReference type="SUPFAM" id="SSF55781">
    <property type="entry name" value="GAF domain-like"/>
    <property type="match status" value="1"/>
</dbReference>
<dbReference type="InterPro" id="IPR014757">
    <property type="entry name" value="Tscrpt_reg_IclR_C"/>
</dbReference>
<keyword evidence="2" id="KW-0238">DNA-binding</keyword>
<proteinExistence type="predicted"/>
<evidence type="ECO:0000259" key="5">
    <source>
        <dbReference type="PROSITE" id="PS51078"/>
    </source>
</evidence>
<name>A0ABT2EB25_9GAMM</name>
<dbReference type="SUPFAM" id="SSF46785">
    <property type="entry name" value="Winged helix' DNA-binding domain"/>
    <property type="match status" value="1"/>
</dbReference>
<dbReference type="InterPro" id="IPR029016">
    <property type="entry name" value="GAF-like_dom_sf"/>
</dbReference>
<reference evidence="6" key="1">
    <citation type="submission" date="2021-11" db="EMBL/GenBank/DDBJ databases">
        <title>Halomonas sp., isolated from a coastal aquaculture zone in Dongshan Bay.</title>
        <authorList>
            <person name="Lin W."/>
        </authorList>
    </citation>
    <scope>NUCLEOTIDE SEQUENCE</scope>
    <source>
        <strain evidence="6">Yzlin-01</strain>
    </source>
</reference>
<comment type="caution">
    <text evidence="6">The sequence shown here is derived from an EMBL/GenBank/DDBJ whole genome shotgun (WGS) entry which is preliminary data.</text>
</comment>
<keyword evidence="3" id="KW-0804">Transcription</keyword>
<dbReference type="PANTHER" id="PTHR30136">
    <property type="entry name" value="HELIX-TURN-HELIX TRANSCRIPTIONAL REGULATOR, ICLR FAMILY"/>
    <property type="match status" value="1"/>
</dbReference>
<gene>
    <name evidence="6" type="ORF">LLY24_05230</name>
</gene>
<evidence type="ECO:0000259" key="4">
    <source>
        <dbReference type="PROSITE" id="PS51077"/>
    </source>
</evidence>
<dbReference type="InterPro" id="IPR036390">
    <property type="entry name" value="WH_DNA-bd_sf"/>
</dbReference>
<evidence type="ECO:0000313" key="7">
    <source>
        <dbReference type="Proteomes" id="UP001165542"/>
    </source>
</evidence>
<accession>A0ABT2EB25</accession>
<dbReference type="RefSeq" id="WP_259035233.1">
    <property type="nucleotide sequence ID" value="NZ_JAJISC010000002.1"/>
</dbReference>
<dbReference type="PROSITE" id="PS51077">
    <property type="entry name" value="HTH_ICLR"/>
    <property type="match status" value="1"/>
</dbReference>
<dbReference type="Pfam" id="PF09339">
    <property type="entry name" value="HTH_IclR"/>
    <property type="match status" value="1"/>
</dbReference>
<dbReference type="PROSITE" id="PS51078">
    <property type="entry name" value="ICLR_ED"/>
    <property type="match status" value="1"/>
</dbReference>
<dbReference type="Proteomes" id="UP001165542">
    <property type="component" value="Unassembled WGS sequence"/>
</dbReference>
<dbReference type="InterPro" id="IPR050707">
    <property type="entry name" value="HTH_MetabolicPath_Reg"/>
</dbReference>
<sequence>MITKAVAVLEALARSREPQGVSQLSAQLQMPVATIHRQLQTLVNEDLARQTARGGLYELGERAFTLAYTINRRRGIQHSRAVLKELNRTTSYSTIFGKLADTSFTYIDHLPATTALSLKGSVGASGYLHATAIGKALLATLDEAEFERLLPTLELTAVTSETITDPRALKEEIARIRQQGYAVSRGENEPKVASVAVPVQVGRDEDKTLYAVCIASHISELDDLLTWVEELRLAVKRLEEVI</sequence>
<dbReference type="PANTHER" id="PTHR30136:SF35">
    <property type="entry name" value="HTH-TYPE TRANSCRIPTIONAL REGULATOR RV1719"/>
    <property type="match status" value="1"/>
</dbReference>
<dbReference type="SMART" id="SM00346">
    <property type="entry name" value="HTH_ICLR"/>
    <property type="match status" value="1"/>
</dbReference>
<keyword evidence="1" id="KW-0805">Transcription regulation</keyword>
<evidence type="ECO:0000256" key="3">
    <source>
        <dbReference type="ARBA" id="ARBA00023163"/>
    </source>
</evidence>